<name>A0A832G0F8_9BACT</name>
<dbReference type="PANTHER" id="PTHR10884:SF14">
    <property type="entry name" value="NADH DEHYDROGENASE [UBIQUINONE] IRON-SULFUR PROTEIN 3, MITOCHONDRIAL"/>
    <property type="match status" value="1"/>
</dbReference>
<feature type="domain" description="NADH:ubiquinone oxidoreductase 30kDa subunit" evidence="5">
    <location>
        <begin position="34"/>
        <end position="166"/>
    </location>
</feature>
<sequence length="176" mass="20580">MKTTEEIFQILKENFPNSELTLKTDVPTEPFIIIAPFDVDKISLFLRDNPDLLFDSLMCLSGVDDFNGQKVKDENGNEVMQGGTLSVYYHLESTSIRHKLVLKTSTSRDNPEVVSVSEIWNSANWHEREAFDMFGIKFINHPDLRRILMPYDWEFGYPLRKDYQNPEFYQGMKVPY</sequence>
<dbReference type="SUPFAM" id="SSF143243">
    <property type="entry name" value="Nqo5-like"/>
    <property type="match status" value="1"/>
</dbReference>
<dbReference type="EMBL" id="DSVI01000004">
    <property type="protein sequence ID" value="HGT46974.1"/>
    <property type="molecule type" value="Genomic_DNA"/>
</dbReference>
<gene>
    <name evidence="6" type="ORF">ENS56_02955</name>
</gene>
<dbReference type="PANTHER" id="PTHR10884">
    <property type="entry name" value="NADH DEHYDROGENASE UBIQUINONE IRON-SULFUR PROTEIN 3"/>
    <property type="match status" value="1"/>
</dbReference>
<keyword evidence="2 3" id="KW-0813">Transport</keyword>
<keyword evidence="4" id="KW-0874">Quinone</keyword>
<dbReference type="GO" id="GO:0008137">
    <property type="term" value="F:NADH dehydrogenase (ubiquinone) activity"/>
    <property type="evidence" value="ECO:0007669"/>
    <property type="project" value="InterPro"/>
</dbReference>
<dbReference type="GO" id="GO:0016651">
    <property type="term" value="F:oxidoreductase activity, acting on NAD(P)H"/>
    <property type="evidence" value="ECO:0007669"/>
    <property type="project" value="InterPro"/>
</dbReference>
<dbReference type="InterPro" id="IPR020396">
    <property type="entry name" value="NADH_UbQ_OxRdtase_CS"/>
</dbReference>
<evidence type="ECO:0000259" key="5">
    <source>
        <dbReference type="Pfam" id="PF00329"/>
    </source>
</evidence>
<dbReference type="Gene3D" id="3.30.460.80">
    <property type="entry name" value="NADH:ubiquinone oxidoreductase, 30kDa subunit"/>
    <property type="match status" value="1"/>
</dbReference>
<evidence type="ECO:0000256" key="2">
    <source>
        <dbReference type="ARBA" id="ARBA00022448"/>
    </source>
</evidence>
<dbReference type="AlphaFoldDB" id="A0A832G0F8"/>
<dbReference type="GO" id="GO:0048038">
    <property type="term" value="F:quinone binding"/>
    <property type="evidence" value="ECO:0007669"/>
    <property type="project" value="UniProtKB-KW"/>
</dbReference>
<proteinExistence type="inferred from homology"/>
<evidence type="ECO:0000256" key="4">
    <source>
        <dbReference type="RuleBase" id="RU003582"/>
    </source>
</evidence>
<keyword evidence="3" id="KW-1278">Translocase</keyword>
<keyword evidence="3" id="KW-0520">NAD</keyword>
<evidence type="ECO:0000313" key="6">
    <source>
        <dbReference type="EMBL" id="HGT46974.1"/>
    </source>
</evidence>
<comment type="catalytic activity">
    <reaction evidence="4">
        <text>a quinone + NADH + 5 H(+)(in) = a quinol + NAD(+) + 4 H(+)(out)</text>
        <dbReference type="Rhea" id="RHEA:57888"/>
        <dbReference type="ChEBI" id="CHEBI:15378"/>
        <dbReference type="ChEBI" id="CHEBI:24646"/>
        <dbReference type="ChEBI" id="CHEBI:57540"/>
        <dbReference type="ChEBI" id="CHEBI:57945"/>
        <dbReference type="ChEBI" id="CHEBI:132124"/>
    </reaction>
</comment>
<dbReference type="InterPro" id="IPR037232">
    <property type="entry name" value="NADH_quin_OxRdtase_su_C/D-like"/>
</dbReference>
<dbReference type="InterPro" id="IPR001268">
    <property type="entry name" value="NADH_UbQ_OxRdtase_30kDa_su"/>
</dbReference>
<reference evidence="6" key="1">
    <citation type="journal article" date="2020" name="mSystems">
        <title>Genome- and Community-Level Interaction Insights into Carbon Utilization and Element Cycling Functions of Hydrothermarchaeota in Hydrothermal Sediment.</title>
        <authorList>
            <person name="Zhou Z."/>
            <person name="Liu Y."/>
            <person name="Xu W."/>
            <person name="Pan J."/>
            <person name="Luo Z.H."/>
            <person name="Li M."/>
        </authorList>
    </citation>
    <scope>NUCLEOTIDE SEQUENCE [LARGE SCALE GENOMIC DNA]</scope>
    <source>
        <strain evidence="6">SpSt-500</strain>
    </source>
</reference>
<comment type="caution">
    <text evidence="6">The sequence shown here is derived from an EMBL/GenBank/DDBJ whole genome shotgun (WGS) entry which is preliminary data.</text>
</comment>
<evidence type="ECO:0000256" key="3">
    <source>
        <dbReference type="RuleBase" id="RU003456"/>
    </source>
</evidence>
<dbReference type="Pfam" id="PF00329">
    <property type="entry name" value="Complex1_30kDa"/>
    <property type="match status" value="1"/>
</dbReference>
<organism evidence="6">
    <name type="scientific">Ignavibacterium album</name>
    <dbReference type="NCBI Taxonomy" id="591197"/>
    <lineage>
        <taxon>Bacteria</taxon>
        <taxon>Pseudomonadati</taxon>
        <taxon>Ignavibacteriota</taxon>
        <taxon>Ignavibacteria</taxon>
        <taxon>Ignavibacteriales</taxon>
        <taxon>Ignavibacteriaceae</taxon>
        <taxon>Ignavibacterium</taxon>
    </lineage>
</organism>
<dbReference type="PROSITE" id="PS00542">
    <property type="entry name" value="COMPLEX1_30K"/>
    <property type="match status" value="1"/>
</dbReference>
<evidence type="ECO:0000256" key="1">
    <source>
        <dbReference type="ARBA" id="ARBA00007569"/>
    </source>
</evidence>
<dbReference type="EC" id="7.1.1.-" evidence="4"/>
<accession>A0A832G0F8</accession>
<comment type="similarity">
    <text evidence="1 3">Belongs to the complex I 30 kDa subunit family.</text>
</comment>
<protein>
    <recommendedName>
        <fullName evidence="4">NADH-quinone oxidoreductase</fullName>
        <ecNumber evidence="4">7.1.1.-</ecNumber>
    </recommendedName>
</protein>
<comment type="function">
    <text evidence="4">NDH-1 shuttles electrons from NADH, via FMN and iron-sulfur (Fe-S) centers, to quinones in the respiratory chain.</text>
</comment>